<sequence length="1516" mass="175344">MANKDFYIYTDRIKLRTPSTVEYRVQKLLDPKELKPSIKACYEDLKSEGAQSIFKNFDKLFSMIELIDQIGFYDLHFVYENILVNSLNIIASHFISYGKIEDMPLDLKHQFKNITKMNIYLFVEFVHSFNTKFETHYKEYKLLLLETKGRNKKQDMIQKHISDYNWNWEDKLSVGFKAINSILSYNITQLNDPPYIDHILISYIAFCCYTQLENPNIALVRTKSLCDSIMQILAIFITDYDHTEQFKIKVVHLLKLYEHLSLPLANIVVQVIKSGNNRSSLIELIIKEIAEKGEVDSIKETNNQEIAGGKSCCAFLVEIARHCPQLLLPSIEHLLPCLESDPYTMRICVLSVLKELIIHVLNNDELNEFERKTRDEYLTIMQDHLLDVNAFVRSKVLHLFTDIINVNCLPKRMYGIILNCAEEKLHDKSAYVTKRAIQLIIALIKLNPFSYDFSENKLHDKLKEENYTLKCTKILHKLKIDSEIVKDDMWPSIEISLKLFLELNFEDKNVDTFGKVEILKDMELPEVLIKIKSSITSNKFKSAIKYLLCGRETFKDEPLFQVEDENNLSDQYIIALKKIWYYENPMMSMDLNNIEELQQMNSDDLHVHIFSTELKIMHLENCGKYLHTIKKALNTISQLMFGNTSSESLEAIDFFTTAYKFGVPHTQAGVDAMLTLIFSSDSKIKEAMMNSYKTIYLNIEEDIDTSTTRAETIMTRLISLIKTLNVTNRRAFKALLNEWIKDKTLDDECIKVLWAWFSKSKDISEEDRVVAALMLSLLASDMNSKCGKETHLMPMIGKESIHEKTNGNGLRLISFAAAKDMIIKNAILTHETIHKATWKSPDGSNCNQIADSDSEIVPSDSKACVKDLESQEFKTWRRKYNKELQGEMEMASVVSFIRGQRIVQWLGLMWRCSEGDINKEALKWKPTGIRLRERPRKICAQPSMAMGNLESILHYGLCDNYQLFIYSCNILESITHEDYKRFAKNHELVPKVFNVVQKCFNESNDQFFNDVASNAVNIIYKLTIQPDVTCMQFIKELYSSMINKIDPSQQKDDQVLFDSVMFAKFIFIIGHTALQQYDHLENYVAKELILKVKIKYQMKNQPKERDNEHHELEAAEIDSINEQIHEICNDKLLYGHGIFAHFSKYIVDSCDSNHIYLKACAIISLVKFMLISNTFCTEQLPMFLNLIENSDNLEIITDLVSGFGCLIFKHPNLLEPCIDKLYAKLHDKCNLVRYSTLMTIIDLIRQEMVKVKGKIAGIAKLLVDEDETINYTARQFFGVIAEKGNTLYNVLCDIISILSNPEDLVPEYDFQSIMKFLLPLIKKERQIESIVNKLCTRLKESNDQTQEYYISYCLMLIQYTDKSLTKLSDNISCYTDKLKNPKVYNSFNKLISNNYKMAKPATKEILNELTRKIEKIVKDYDIAVPLLIKNPKTGLSTVKKKIPISIANESSENEIEPLKLATKQSGRCSKVKRKLLEKNSEEGENDEELAHIKANEDSDTGYSDINLIKRAKRQNE</sequence>
<dbReference type="GO" id="GO:0000779">
    <property type="term" value="C:condensed chromosome, centromeric region"/>
    <property type="evidence" value="ECO:0007669"/>
    <property type="project" value="TreeGrafter"/>
</dbReference>
<dbReference type="GO" id="GO:0051301">
    <property type="term" value="P:cell division"/>
    <property type="evidence" value="ECO:0007669"/>
    <property type="project" value="UniProtKB-KW"/>
</dbReference>
<dbReference type="InterPro" id="IPR032682">
    <property type="entry name" value="Cnd1_C"/>
</dbReference>
<dbReference type="GO" id="GO:0010032">
    <property type="term" value="P:meiotic chromosome condensation"/>
    <property type="evidence" value="ECO:0007669"/>
    <property type="project" value="TreeGrafter"/>
</dbReference>
<evidence type="ECO:0000259" key="10">
    <source>
        <dbReference type="Pfam" id="PF12922"/>
    </source>
</evidence>
<dbReference type="Pfam" id="PF12717">
    <property type="entry name" value="Cnd1"/>
    <property type="match status" value="1"/>
</dbReference>
<organism evidence="11 12">
    <name type="scientific">Aphis craccivora</name>
    <name type="common">Cowpea aphid</name>
    <dbReference type="NCBI Taxonomy" id="307492"/>
    <lineage>
        <taxon>Eukaryota</taxon>
        <taxon>Metazoa</taxon>
        <taxon>Ecdysozoa</taxon>
        <taxon>Arthropoda</taxon>
        <taxon>Hexapoda</taxon>
        <taxon>Insecta</taxon>
        <taxon>Pterygota</taxon>
        <taxon>Neoptera</taxon>
        <taxon>Paraneoptera</taxon>
        <taxon>Hemiptera</taxon>
        <taxon>Sternorrhyncha</taxon>
        <taxon>Aphidomorpha</taxon>
        <taxon>Aphidoidea</taxon>
        <taxon>Aphididae</taxon>
        <taxon>Aphidini</taxon>
        <taxon>Aphis</taxon>
        <taxon>Aphis</taxon>
    </lineage>
</organism>
<evidence type="ECO:0000259" key="9">
    <source>
        <dbReference type="Pfam" id="PF12717"/>
    </source>
</evidence>
<keyword evidence="4" id="KW-0132">Cell division</keyword>
<evidence type="ECO:0000256" key="4">
    <source>
        <dbReference type="ARBA" id="ARBA00022618"/>
    </source>
</evidence>
<protein>
    <submittedName>
        <fullName evidence="11">Condensin complex subunit 1-like</fullName>
    </submittedName>
</protein>
<dbReference type="PANTHER" id="PTHR14222:SF2">
    <property type="entry name" value="CONDENSIN COMPLEX SUBUNIT 1"/>
    <property type="match status" value="1"/>
</dbReference>
<comment type="caution">
    <text evidence="11">The sequence shown here is derived from an EMBL/GenBank/DDBJ whole genome shotgun (WGS) entry which is preliminary data.</text>
</comment>
<dbReference type="SUPFAM" id="SSF48371">
    <property type="entry name" value="ARM repeat"/>
    <property type="match status" value="1"/>
</dbReference>
<dbReference type="Pfam" id="PF12922">
    <property type="entry name" value="Cnd1_N"/>
    <property type="match status" value="1"/>
</dbReference>
<dbReference type="InterPro" id="IPR026971">
    <property type="entry name" value="CND1/NCAPD3"/>
</dbReference>
<name>A0A6G0ZHC0_APHCR</name>
<evidence type="ECO:0000256" key="7">
    <source>
        <dbReference type="ARBA" id="ARBA00023306"/>
    </source>
</evidence>
<evidence type="ECO:0000256" key="6">
    <source>
        <dbReference type="ARBA" id="ARBA00023242"/>
    </source>
</evidence>
<evidence type="ECO:0000256" key="8">
    <source>
        <dbReference type="SAM" id="MobiDB-lite"/>
    </source>
</evidence>
<dbReference type="InterPro" id="IPR016024">
    <property type="entry name" value="ARM-type_fold"/>
</dbReference>
<keyword evidence="6" id="KW-0539">Nucleus</keyword>
<keyword evidence="5" id="KW-0498">Mitosis</keyword>
<dbReference type="PANTHER" id="PTHR14222">
    <property type="entry name" value="CONDENSIN"/>
    <property type="match status" value="1"/>
</dbReference>
<keyword evidence="12" id="KW-1185">Reference proteome</keyword>
<evidence type="ECO:0000256" key="5">
    <source>
        <dbReference type="ARBA" id="ARBA00022776"/>
    </source>
</evidence>
<dbReference type="EMBL" id="VUJU01000419">
    <property type="protein sequence ID" value="KAF0770538.1"/>
    <property type="molecule type" value="Genomic_DNA"/>
</dbReference>
<dbReference type="GO" id="GO:0007076">
    <property type="term" value="P:mitotic chromosome condensation"/>
    <property type="evidence" value="ECO:0007669"/>
    <property type="project" value="InterPro"/>
</dbReference>
<reference evidence="11 12" key="1">
    <citation type="submission" date="2019-08" db="EMBL/GenBank/DDBJ databases">
        <title>Whole genome of Aphis craccivora.</title>
        <authorList>
            <person name="Voronova N.V."/>
            <person name="Shulinski R.S."/>
            <person name="Bandarenka Y.V."/>
            <person name="Zhorov D.G."/>
            <person name="Warner D."/>
        </authorList>
    </citation>
    <scope>NUCLEOTIDE SEQUENCE [LARGE SCALE GENOMIC DNA]</scope>
    <source>
        <strain evidence="11">180601</strain>
        <tissue evidence="11">Whole Body</tissue>
    </source>
</reference>
<comment type="subcellular location">
    <subcellularLocation>
        <location evidence="2">Chromosome</location>
    </subcellularLocation>
    <subcellularLocation>
        <location evidence="1">Nucleus</location>
    </subcellularLocation>
</comment>
<dbReference type="PIRSF" id="PIRSF017127">
    <property type="entry name" value="Condensin_D2"/>
    <property type="match status" value="1"/>
</dbReference>
<evidence type="ECO:0000313" key="11">
    <source>
        <dbReference type="EMBL" id="KAF0770538.1"/>
    </source>
</evidence>
<evidence type="ECO:0000256" key="1">
    <source>
        <dbReference type="ARBA" id="ARBA00004123"/>
    </source>
</evidence>
<evidence type="ECO:0000256" key="2">
    <source>
        <dbReference type="ARBA" id="ARBA00004286"/>
    </source>
</evidence>
<feature type="domain" description="Condensin complex subunit 1 N-terminal" evidence="10">
    <location>
        <begin position="104"/>
        <end position="245"/>
    </location>
</feature>
<proteinExistence type="predicted"/>
<accession>A0A6G0ZHC0</accession>
<keyword evidence="7" id="KW-0131">Cell cycle</keyword>
<gene>
    <name evidence="11" type="ORF">FWK35_00002523</name>
</gene>
<dbReference type="Proteomes" id="UP000478052">
    <property type="component" value="Unassembled WGS sequence"/>
</dbReference>
<feature type="domain" description="Condensin complex subunit 1 C-terminal" evidence="9">
    <location>
        <begin position="1207"/>
        <end position="1354"/>
    </location>
</feature>
<dbReference type="OrthoDB" id="436262at2759"/>
<keyword evidence="3" id="KW-0158">Chromosome</keyword>
<evidence type="ECO:0000313" key="12">
    <source>
        <dbReference type="Proteomes" id="UP000478052"/>
    </source>
</evidence>
<dbReference type="InterPro" id="IPR007673">
    <property type="entry name" value="Condensin_cplx_su1"/>
</dbReference>
<dbReference type="GO" id="GO:0000796">
    <property type="term" value="C:condensin complex"/>
    <property type="evidence" value="ECO:0007669"/>
    <property type="project" value="TreeGrafter"/>
</dbReference>
<dbReference type="GO" id="GO:0005634">
    <property type="term" value="C:nucleus"/>
    <property type="evidence" value="ECO:0007669"/>
    <property type="project" value="UniProtKB-SubCell"/>
</dbReference>
<dbReference type="GO" id="GO:0042393">
    <property type="term" value="F:histone binding"/>
    <property type="evidence" value="ECO:0007669"/>
    <property type="project" value="TreeGrafter"/>
</dbReference>
<evidence type="ECO:0000256" key="3">
    <source>
        <dbReference type="ARBA" id="ARBA00022454"/>
    </source>
</evidence>
<dbReference type="InterPro" id="IPR024324">
    <property type="entry name" value="Condensin_cplx_su1_N"/>
</dbReference>
<feature type="region of interest" description="Disordered" evidence="8">
    <location>
        <begin position="1477"/>
        <end position="1516"/>
    </location>
</feature>